<evidence type="ECO:0000313" key="2">
    <source>
        <dbReference type="Proteomes" id="UP000305948"/>
    </source>
</evidence>
<dbReference type="AlphaFoldDB" id="A0A5C3MS79"/>
<dbReference type="EMBL" id="ML213522">
    <property type="protein sequence ID" value="TFK47807.1"/>
    <property type="molecule type" value="Genomic_DNA"/>
</dbReference>
<dbReference type="Proteomes" id="UP000305948">
    <property type="component" value="Unassembled WGS sequence"/>
</dbReference>
<proteinExistence type="predicted"/>
<evidence type="ECO:0000313" key="1">
    <source>
        <dbReference type="EMBL" id="TFK47807.1"/>
    </source>
</evidence>
<name>A0A5C3MS79_9AGAM</name>
<organism evidence="1 2">
    <name type="scientific">Heliocybe sulcata</name>
    <dbReference type="NCBI Taxonomy" id="5364"/>
    <lineage>
        <taxon>Eukaryota</taxon>
        <taxon>Fungi</taxon>
        <taxon>Dikarya</taxon>
        <taxon>Basidiomycota</taxon>
        <taxon>Agaricomycotina</taxon>
        <taxon>Agaricomycetes</taxon>
        <taxon>Gloeophyllales</taxon>
        <taxon>Gloeophyllaceae</taxon>
        <taxon>Heliocybe</taxon>
    </lineage>
</organism>
<sequence>HSPFTDIYAQQSIHISRTIASGAVFVSDSCPPFLGGALRASGQRPYCSSIFHAY</sequence>
<feature type="non-terminal residue" evidence="1">
    <location>
        <position position="1"/>
    </location>
</feature>
<reference evidence="1 2" key="1">
    <citation type="journal article" date="2019" name="Nat. Ecol. Evol.">
        <title>Megaphylogeny resolves global patterns of mushroom evolution.</title>
        <authorList>
            <person name="Varga T."/>
            <person name="Krizsan K."/>
            <person name="Foldi C."/>
            <person name="Dima B."/>
            <person name="Sanchez-Garcia M."/>
            <person name="Sanchez-Ramirez S."/>
            <person name="Szollosi G.J."/>
            <person name="Szarkandi J.G."/>
            <person name="Papp V."/>
            <person name="Albert L."/>
            <person name="Andreopoulos W."/>
            <person name="Angelini C."/>
            <person name="Antonin V."/>
            <person name="Barry K.W."/>
            <person name="Bougher N.L."/>
            <person name="Buchanan P."/>
            <person name="Buyck B."/>
            <person name="Bense V."/>
            <person name="Catcheside P."/>
            <person name="Chovatia M."/>
            <person name="Cooper J."/>
            <person name="Damon W."/>
            <person name="Desjardin D."/>
            <person name="Finy P."/>
            <person name="Geml J."/>
            <person name="Haridas S."/>
            <person name="Hughes K."/>
            <person name="Justo A."/>
            <person name="Karasinski D."/>
            <person name="Kautmanova I."/>
            <person name="Kiss B."/>
            <person name="Kocsube S."/>
            <person name="Kotiranta H."/>
            <person name="LaButti K.M."/>
            <person name="Lechner B.E."/>
            <person name="Liimatainen K."/>
            <person name="Lipzen A."/>
            <person name="Lukacs Z."/>
            <person name="Mihaltcheva S."/>
            <person name="Morgado L.N."/>
            <person name="Niskanen T."/>
            <person name="Noordeloos M.E."/>
            <person name="Ohm R.A."/>
            <person name="Ortiz-Santana B."/>
            <person name="Ovrebo C."/>
            <person name="Racz N."/>
            <person name="Riley R."/>
            <person name="Savchenko A."/>
            <person name="Shiryaev A."/>
            <person name="Soop K."/>
            <person name="Spirin V."/>
            <person name="Szebenyi C."/>
            <person name="Tomsovsky M."/>
            <person name="Tulloss R.E."/>
            <person name="Uehling J."/>
            <person name="Grigoriev I.V."/>
            <person name="Vagvolgyi C."/>
            <person name="Papp T."/>
            <person name="Martin F.M."/>
            <person name="Miettinen O."/>
            <person name="Hibbett D.S."/>
            <person name="Nagy L.G."/>
        </authorList>
    </citation>
    <scope>NUCLEOTIDE SEQUENCE [LARGE SCALE GENOMIC DNA]</scope>
    <source>
        <strain evidence="1 2">OMC1185</strain>
    </source>
</reference>
<gene>
    <name evidence="1" type="ORF">OE88DRAFT_1665424</name>
</gene>
<accession>A0A5C3MS79</accession>
<protein>
    <submittedName>
        <fullName evidence="1">Uncharacterized protein</fullName>
    </submittedName>
</protein>
<feature type="non-terminal residue" evidence="1">
    <location>
        <position position="54"/>
    </location>
</feature>
<keyword evidence="2" id="KW-1185">Reference proteome</keyword>